<dbReference type="PROSITE" id="PS51257">
    <property type="entry name" value="PROKAR_LIPOPROTEIN"/>
    <property type="match status" value="1"/>
</dbReference>
<dbReference type="STRING" id="338188.ERS852397_00114"/>
<dbReference type="EMBL" id="CYZH01000001">
    <property type="protein sequence ID" value="CUN39132.1"/>
    <property type="molecule type" value="Genomic_DNA"/>
</dbReference>
<dbReference type="GO" id="GO:0004553">
    <property type="term" value="F:hydrolase activity, hydrolyzing O-glycosyl compounds"/>
    <property type="evidence" value="ECO:0007669"/>
    <property type="project" value="UniProtKB-ARBA"/>
</dbReference>
<evidence type="ECO:0000259" key="4">
    <source>
        <dbReference type="SMART" id="SM00560"/>
    </source>
</evidence>
<name>A0A173WI31_9BACE</name>
<dbReference type="InterPro" id="IPR006558">
    <property type="entry name" value="LamG-like"/>
</dbReference>
<reference evidence="5 6" key="1">
    <citation type="submission" date="2015-09" db="EMBL/GenBank/DDBJ databases">
        <authorList>
            <consortium name="Pathogen Informatics"/>
        </authorList>
    </citation>
    <scope>NUCLEOTIDE SEQUENCE [LARGE SCALE GENOMIC DNA]</scope>
    <source>
        <strain evidence="5 6">2789STDY5608840</strain>
    </source>
</reference>
<dbReference type="Gene3D" id="2.60.120.200">
    <property type="match status" value="1"/>
</dbReference>
<dbReference type="SMART" id="SM00560">
    <property type="entry name" value="LamGL"/>
    <property type="match status" value="1"/>
</dbReference>
<dbReference type="Pfam" id="PF13385">
    <property type="entry name" value="Laminin_G_3"/>
    <property type="match status" value="1"/>
</dbReference>
<evidence type="ECO:0000313" key="5">
    <source>
        <dbReference type="EMBL" id="CUN39132.1"/>
    </source>
</evidence>
<dbReference type="AlphaFoldDB" id="A0A173WI31"/>
<evidence type="ECO:0000256" key="3">
    <source>
        <dbReference type="SAM" id="SignalP"/>
    </source>
</evidence>
<dbReference type="Gene3D" id="2.60.40.1740">
    <property type="entry name" value="hypothetical protein (bacova_03559)"/>
    <property type="match status" value="1"/>
</dbReference>
<dbReference type="InterPro" id="IPR013320">
    <property type="entry name" value="ConA-like_dom_sf"/>
</dbReference>
<feature type="signal peptide" evidence="3">
    <location>
        <begin position="1"/>
        <end position="23"/>
    </location>
</feature>
<evidence type="ECO:0000313" key="6">
    <source>
        <dbReference type="Proteomes" id="UP000095517"/>
    </source>
</evidence>
<dbReference type="SUPFAM" id="SSF49899">
    <property type="entry name" value="Concanavalin A-like lectins/glucanases"/>
    <property type="match status" value="1"/>
</dbReference>
<proteinExistence type="predicted"/>
<keyword evidence="2" id="KW-1015">Disulfide bond</keyword>
<gene>
    <name evidence="5" type="ORF">ERS852397_00114</name>
</gene>
<evidence type="ECO:0000256" key="2">
    <source>
        <dbReference type="ARBA" id="ARBA00023157"/>
    </source>
</evidence>
<evidence type="ECO:0000256" key="1">
    <source>
        <dbReference type="ARBA" id="ARBA00022729"/>
    </source>
</evidence>
<dbReference type="GO" id="GO:0005975">
    <property type="term" value="P:carbohydrate metabolic process"/>
    <property type="evidence" value="ECO:0007669"/>
    <property type="project" value="UniProtKB-ARBA"/>
</dbReference>
<dbReference type="InterPro" id="IPR013728">
    <property type="entry name" value="BT_3987-like_N"/>
</dbReference>
<dbReference type="RefSeq" id="WP_022275021.1">
    <property type="nucleotide sequence ID" value="NZ_CABIXA010000001.1"/>
</dbReference>
<feature type="chain" id="PRO_5008014661" evidence="3">
    <location>
        <begin position="24"/>
        <end position="400"/>
    </location>
</feature>
<accession>A0A173WI31</accession>
<keyword evidence="1 3" id="KW-0732">Signal</keyword>
<sequence length="400" mass="44419">MKQNIKYALLALFSFLMMSCQKSQEYYEGVYIVGADKLSPVANLTIDDLPAVIGIKVASSNAMENNVEVMMKSTPELVESFNKEYKKNYELLPEKSYKLENTSLIIENGKSISSEGVRLSIISRELLKEGTTYVLPVSIAGVSDKNLSVIEGSRTIYIVVNQVIITQAADLSNTAEYFKVDFRKESKYNTAALPNVTFEARVRFKKMTPTSRKWCFSVMGLEENFCLRTAGSNTEGWKLQLSGGSPAIDSRDVLPNDKWVHLACVYDGSQGKKFIYVNGELQGELPDTRGTVDLTYAYGQDANAAFYIGQSAADDRYMNGYVSEARVWAVARSAADLKNNVCWVDPLTDGLVAYWRFNEPAEDNAKVVTDLTGNGYNATFAGWGNLRFVEGVRCPDNTAE</sequence>
<dbReference type="Proteomes" id="UP000095517">
    <property type="component" value="Unassembled WGS sequence"/>
</dbReference>
<dbReference type="Pfam" id="PF08522">
    <property type="entry name" value="BT_3987-like_N"/>
    <property type="match status" value="1"/>
</dbReference>
<protein>
    <submittedName>
        <fullName evidence="5">Patatin-like protein</fullName>
    </submittedName>
</protein>
<feature type="domain" description="LamG-like jellyroll fold" evidence="4">
    <location>
        <begin position="194"/>
        <end position="335"/>
    </location>
</feature>
<organism evidence="5 6">
    <name type="scientific">Bacteroides finegoldii</name>
    <dbReference type="NCBI Taxonomy" id="338188"/>
    <lineage>
        <taxon>Bacteria</taxon>
        <taxon>Pseudomonadati</taxon>
        <taxon>Bacteroidota</taxon>
        <taxon>Bacteroidia</taxon>
        <taxon>Bacteroidales</taxon>
        <taxon>Bacteroidaceae</taxon>
        <taxon>Bacteroides</taxon>
    </lineage>
</organism>